<dbReference type="EMBL" id="CP035532">
    <property type="protein sequence ID" value="QBA21271.1"/>
    <property type="molecule type" value="Genomic_DNA"/>
</dbReference>
<dbReference type="SMART" id="SM00849">
    <property type="entry name" value="Lactamase_B"/>
    <property type="match status" value="1"/>
</dbReference>
<dbReference type="GO" id="GO:0070813">
    <property type="term" value="P:hydrogen sulfide metabolic process"/>
    <property type="evidence" value="ECO:0007669"/>
    <property type="project" value="TreeGrafter"/>
</dbReference>
<dbReference type="AlphaFoldDB" id="A0A411DLL6"/>
<reference evidence="3" key="1">
    <citation type="submission" date="2019-01" db="EMBL/GenBank/DDBJ databases">
        <title>Whole Genome Sequencing for Putative Detection of Antimicrobial Resistance and Potential Virulence Factors in Chryseobacterium indologenes isolated from Nile Tilapia in Tanzania.</title>
        <authorList>
            <person name="Mwega E."/>
            <person name="Mutoloki S."/>
            <person name="Mugimba K."/>
            <person name="Colquhoun D."/>
            <person name="Mdegela R."/>
            <person name="Evensen O."/>
            <person name="Wasteson Y."/>
        </authorList>
    </citation>
    <scope>NUCLEOTIDE SEQUENCE [LARGE SCALE GENOMIC DNA]</scope>
    <source>
        <strain evidence="3">StR 01</strain>
    </source>
</reference>
<dbReference type="GO" id="GO:0046872">
    <property type="term" value="F:metal ion binding"/>
    <property type="evidence" value="ECO:0007669"/>
    <property type="project" value="UniProtKB-KW"/>
</dbReference>
<dbReference type="CDD" id="cd07724">
    <property type="entry name" value="POD-like_MBL-fold"/>
    <property type="match status" value="1"/>
</dbReference>
<dbReference type="InterPro" id="IPR001279">
    <property type="entry name" value="Metallo-B-lactamas"/>
</dbReference>
<dbReference type="GO" id="GO:0006749">
    <property type="term" value="P:glutathione metabolic process"/>
    <property type="evidence" value="ECO:0007669"/>
    <property type="project" value="InterPro"/>
</dbReference>
<accession>A0A411DLL6</accession>
<name>A0A411DLL6_CHRID</name>
<dbReference type="FunFam" id="3.60.15.10:FF:000030">
    <property type="entry name" value="Metallo-beta-lactamase family protein"/>
    <property type="match status" value="1"/>
</dbReference>
<dbReference type="GO" id="GO:0016787">
    <property type="term" value="F:hydrolase activity"/>
    <property type="evidence" value="ECO:0007669"/>
    <property type="project" value="UniProtKB-KW"/>
</dbReference>
<dbReference type="CDD" id="cd00158">
    <property type="entry name" value="RHOD"/>
    <property type="match status" value="2"/>
</dbReference>
<dbReference type="InterPro" id="IPR036873">
    <property type="entry name" value="Rhodanese-like_dom_sf"/>
</dbReference>
<keyword evidence="3" id="KW-0378">Hydrolase</keyword>
<gene>
    <name evidence="3" type="ORF">EU348_08725</name>
</gene>
<keyword evidence="1" id="KW-0479">Metal-binding</keyword>
<dbReference type="InterPro" id="IPR051682">
    <property type="entry name" value="Mito_Persulfide_Diox"/>
</dbReference>
<dbReference type="InterPro" id="IPR036866">
    <property type="entry name" value="RibonucZ/Hydroxyglut_hydro"/>
</dbReference>
<sequence>MKIEQIYTGCLAQGAYYITSAGEAAIIDPLRETQPYINRLKEDEVKLKYIFETHFHADFVSGHLDLSHKTGAPIVYGPTANPDFNAVIAEDEQIFELGDIKIKVLHTPGHTLESSCYLLMDENGNEKALFSGDTLFLGDVGRPDLAQKATNMTQEELAGLLYDSLYHKILPLDDDITVYPAHGAGSACGKNMQKETVDTLGNQKRTNYALNQKDRQSFIKEVTDGLLPPPAYFGMNVMMNKKGYSSFDEVLSKGLHALAPEQFEEIAEASGALILDVRSNREFAGGFIPQSINIGLDGDFAPWVGALIADVNQPILLVTEKGAEEETVTRLSRVGFDHILGFLDGGFESWKTSGKETDFVNRISAEQFETEIKEKEAKIIDIRKESEYHAEHIHEAYSKPLAYINEWIHEIEPAEHFYMHCGSGYRSTMAASILQARGYRNFSEIEGGFKAIASTNVPTSDFVCQTKILK</sequence>
<dbReference type="PANTHER" id="PTHR43084">
    <property type="entry name" value="PERSULFIDE DIOXYGENASE ETHE1"/>
    <property type="match status" value="1"/>
</dbReference>
<dbReference type="GO" id="GO:0050313">
    <property type="term" value="F:sulfur dioxygenase activity"/>
    <property type="evidence" value="ECO:0007669"/>
    <property type="project" value="InterPro"/>
</dbReference>
<dbReference type="InterPro" id="IPR044528">
    <property type="entry name" value="POD-like_MBL-fold"/>
</dbReference>
<protein>
    <submittedName>
        <fullName evidence="3">MBL fold metallo-hydrolase</fullName>
    </submittedName>
</protein>
<dbReference type="Pfam" id="PF00753">
    <property type="entry name" value="Lactamase_B"/>
    <property type="match status" value="1"/>
</dbReference>
<evidence type="ECO:0000256" key="1">
    <source>
        <dbReference type="ARBA" id="ARBA00022723"/>
    </source>
</evidence>
<dbReference type="SMART" id="SM00450">
    <property type="entry name" value="RHOD"/>
    <property type="match status" value="2"/>
</dbReference>
<feature type="domain" description="Rhodanese" evidence="2">
    <location>
        <begin position="373"/>
        <end position="461"/>
    </location>
</feature>
<evidence type="ECO:0000259" key="2">
    <source>
        <dbReference type="PROSITE" id="PS50206"/>
    </source>
</evidence>
<dbReference type="Pfam" id="PF00581">
    <property type="entry name" value="Rhodanese"/>
    <property type="match status" value="2"/>
</dbReference>
<dbReference type="Gene3D" id="3.60.15.10">
    <property type="entry name" value="Ribonuclease Z/Hydroxyacylglutathione hydrolase-like"/>
    <property type="match status" value="1"/>
</dbReference>
<dbReference type="SUPFAM" id="SSF52821">
    <property type="entry name" value="Rhodanese/Cell cycle control phosphatase"/>
    <property type="match status" value="2"/>
</dbReference>
<dbReference type="PANTHER" id="PTHR43084:SF1">
    <property type="entry name" value="PERSULFIDE DIOXYGENASE ETHE1, MITOCHONDRIAL"/>
    <property type="match status" value="1"/>
</dbReference>
<organism evidence="3">
    <name type="scientific">Chryseobacterium indologenes</name>
    <name type="common">Flavobacterium indologenes</name>
    <dbReference type="NCBI Taxonomy" id="253"/>
    <lineage>
        <taxon>Bacteria</taxon>
        <taxon>Pseudomonadati</taxon>
        <taxon>Bacteroidota</taxon>
        <taxon>Flavobacteriia</taxon>
        <taxon>Flavobacteriales</taxon>
        <taxon>Weeksellaceae</taxon>
        <taxon>Chryseobacterium group</taxon>
        <taxon>Chryseobacterium</taxon>
    </lineage>
</organism>
<dbReference type="InterPro" id="IPR001763">
    <property type="entry name" value="Rhodanese-like_dom"/>
</dbReference>
<dbReference type="SUPFAM" id="SSF56281">
    <property type="entry name" value="Metallo-hydrolase/oxidoreductase"/>
    <property type="match status" value="1"/>
</dbReference>
<proteinExistence type="predicted"/>
<dbReference type="Gene3D" id="3.40.250.10">
    <property type="entry name" value="Rhodanese-like domain"/>
    <property type="match status" value="2"/>
</dbReference>
<dbReference type="PROSITE" id="PS50206">
    <property type="entry name" value="RHODANESE_3"/>
    <property type="match status" value="2"/>
</dbReference>
<evidence type="ECO:0000313" key="3">
    <source>
        <dbReference type="EMBL" id="QBA21271.1"/>
    </source>
</evidence>
<feature type="domain" description="Rhodanese" evidence="2">
    <location>
        <begin position="268"/>
        <end position="359"/>
    </location>
</feature>